<protein>
    <submittedName>
        <fullName evidence="2">Uncharacterized protein</fullName>
    </submittedName>
</protein>
<evidence type="ECO:0000313" key="3">
    <source>
        <dbReference type="Proteomes" id="UP000677918"/>
    </source>
</evidence>
<dbReference type="EMBL" id="BOVK01000049">
    <property type="protein sequence ID" value="GIQ70508.1"/>
    <property type="molecule type" value="Genomic_DNA"/>
</dbReference>
<dbReference type="Proteomes" id="UP000677918">
    <property type="component" value="Unassembled WGS sequence"/>
</dbReference>
<gene>
    <name evidence="2" type="ORF">XYCOK13_33320</name>
</gene>
<dbReference type="RefSeq" id="WP_280520914.1">
    <property type="nucleotide sequence ID" value="NZ_BOVK01000049.1"/>
</dbReference>
<sequence>MVWLRLTIIAMFSVSVISLLGYQAVEITNAVMDLIKSYKK</sequence>
<evidence type="ECO:0000256" key="1">
    <source>
        <dbReference type="SAM" id="Phobius"/>
    </source>
</evidence>
<keyword evidence="3" id="KW-1185">Reference proteome</keyword>
<keyword evidence="1" id="KW-0812">Transmembrane</keyword>
<proteinExistence type="predicted"/>
<name>A0A8J4H7Y1_9BACL</name>
<evidence type="ECO:0000313" key="2">
    <source>
        <dbReference type="EMBL" id="GIQ70508.1"/>
    </source>
</evidence>
<keyword evidence="1" id="KW-1133">Transmembrane helix</keyword>
<keyword evidence="1" id="KW-0472">Membrane</keyword>
<comment type="caution">
    <text evidence="2">The sequence shown here is derived from an EMBL/GenBank/DDBJ whole genome shotgun (WGS) entry which is preliminary data.</text>
</comment>
<organism evidence="2 3">
    <name type="scientific">Xylanibacillus composti</name>
    <dbReference type="NCBI Taxonomy" id="1572762"/>
    <lineage>
        <taxon>Bacteria</taxon>
        <taxon>Bacillati</taxon>
        <taxon>Bacillota</taxon>
        <taxon>Bacilli</taxon>
        <taxon>Bacillales</taxon>
        <taxon>Paenibacillaceae</taxon>
        <taxon>Xylanibacillus</taxon>
    </lineage>
</organism>
<dbReference type="AlphaFoldDB" id="A0A8J4H7Y1"/>
<accession>A0A8J4H7Y1</accession>
<reference evidence="2" key="1">
    <citation type="submission" date="2021-04" db="EMBL/GenBank/DDBJ databases">
        <title>Draft genome sequence of Xylanibacillus composti strain K13.</title>
        <authorList>
            <person name="Uke A."/>
            <person name="Chhe C."/>
            <person name="Baramee S."/>
            <person name="Kosugi A."/>
        </authorList>
    </citation>
    <scope>NUCLEOTIDE SEQUENCE</scope>
    <source>
        <strain evidence="2">K13</strain>
    </source>
</reference>
<feature type="transmembrane region" description="Helical" evidence="1">
    <location>
        <begin position="6"/>
        <end position="25"/>
    </location>
</feature>